<evidence type="ECO:0000313" key="5">
    <source>
        <dbReference type="EMBL" id="EKG09051.1"/>
    </source>
</evidence>
<feature type="transmembrane region" description="Helical" evidence="3">
    <location>
        <begin position="135"/>
        <end position="155"/>
    </location>
</feature>
<feature type="transmembrane region" description="Helical" evidence="3">
    <location>
        <begin position="274"/>
        <end position="294"/>
    </location>
</feature>
<proteinExistence type="inferred from homology"/>
<dbReference type="Proteomes" id="UP000007129">
    <property type="component" value="Unassembled WGS sequence"/>
</dbReference>
<feature type="transmembrane region" description="Helical" evidence="3">
    <location>
        <begin position="300"/>
        <end position="325"/>
    </location>
</feature>
<dbReference type="OrthoDB" id="6499973at2759"/>
<dbReference type="InterPro" id="IPR050327">
    <property type="entry name" value="Proton-linked_MCT"/>
</dbReference>
<gene>
    <name evidence="5" type="ORF">MPH_13961</name>
</gene>
<dbReference type="EMBL" id="AHHD01000794">
    <property type="protein sequence ID" value="EKG09051.1"/>
    <property type="molecule type" value="Genomic_DNA"/>
</dbReference>
<feature type="transmembrane region" description="Helical" evidence="3">
    <location>
        <begin position="75"/>
        <end position="94"/>
    </location>
</feature>
<dbReference type="GO" id="GO:0022857">
    <property type="term" value="F:transmembrane transporter activity"/>
    <property type="evidence" value="ECO:0007669"/>
    <property type="project" value="InterPro"/>
</dbReference>
<feature type="transmembrane region" description="Helical" evidence="3">
    <location>
        <begin position="49"/>
        <end position="68"/>
    </location>
</feature>
<evidence type="ECO:0000259" key="4">
    <source>
        <dbReference type="PROSITE" id="PS50850"/>
    </source>
</evidence>
<keyword evidence="3" id="KW-1133">Transmembrane helix</keyword>
<dbReference type="Pfam" id="PF07690">
    <property type="entry name" value="MFS_1"/>
    <property type="match status" value="1"/>
</dbReference>
<feature type="transmembrane region" description="Helical" evidence="3">
    <location>
        <begin position="337"/>
        <end position="358"/>
    </location>
</feature>
<dbReference type="AlphaFoldDB" id="K2QH47"/>
<dbReference type="SUPFAM" id="SSF103473">
    <property type="entry name" value="MFS general substrate transporter"/>
    <property type="match status" value="1"/>
</dbReference>
<protein>
    <recommendedName>
        <fullName evidence="4">Major facilitator superfamily (MFS) profile domain-containing protein</fullName>
    </recommendedName>
</protein>
<dbReference type="HOGENOM" id="CLU_001265_1_1_1"/>
<organism evidence="5 6">
    <name type="scientific">Macrophomina phaseolina (strain MS6)</name>
    <name type="common">Charcoal rot fungus</name>
    <dbReference type="NCBI Taxonomy" id="1126212"/>
    <lineage>
        <taxon>Eukaryota</taxon>
        <taxon>Fungi</taxon>
        <taxon>Dikarya</taxon>
        <taxon>Ascomycota</taxon>
        <taxon>Pezizomycotina</taxon>
        <taxon>Dothideomycetes</taxon>
        <taxon>Dothideomycetes incertae sedis</taxon>
        <taxon>Botryosphaeriales</taxon>
        <taxon>Botryosphaeriaceae</taxon>
        <taxon>Macrophomina</taxon>
    </lineage>
</organism>
<dbReference type="VEuPathDB" id="FungiDB:MPH_13961"/>
<keyword evidence="3" id="KW-0472">Membrane</keyword>
<feature type="transmembrane region" description="Helical" evidence="3">
    <location>
        <begin position="210"/>
        <end position="235"/>
    </location>
</feature>
<feature type="transmembrane region" description="Helical" evidence="3">
    <location>
        <begin position="241"/>
        <end position="262"/>
    </location>
</feature>
<comment type="similarity">
    <text evidence="2">Belongs to the major facilitator superfamily. Monocarboxylate porter (TC 2.A.1.13) family.</text>
</comment>
<dbReference type="PANTHER" id="PTHR11360:SF130">
    <property type="entry name" value="MAJOR FACILITATOR SUPERFAMILY (MFS) PROFILE DOMAIN-CONTAINING PROTEIN-RELATED"/>
    <property type="match status" value="1"/>
</dbReference>
<comment type="caution">
    <text evidence="5">The sequence shown here is derived from an EMBL/GenBank/DDBJ whole genome shotgun (WGS) entry which is preliminary data.</text>
</comment>
<feature type="domain" description="Major facilitator superfamily (MFS) profile" evidence="4">
    <location>
        <begin position="1"/>
        <end position="390"/>
    </location>
</feature>
<evidence type="ECO:0000256" key="2">
    <source>
        <dbReference type="ARBA" id="ARBA00006727"/>
    </source>
</evidence>
<keyword evidence="3" id="KW-0812">Transmembrane</keyword>
<evidence type="ECO:0000313" key="6">
    <source>
        <dbReference type="Proteomes" id="UP000007129"/>
    </source>
</evidence>
<dbReference type="InterPro" id="IPR036259">
    <property type="entry name" value="MFS_trans_sf"/>
</dbReference>
<dbReference type="PROSITE" id="PS50850">
    <property type="entry name" value="MFS"/>
    <property type="match status" value="1"/>
</dbReference>
<dbReference type="InterPro" id="IPR020846">
    <property type="entry name" value="MFS_dom"/>
</dbReference>
<accession>K2QH47</accession>
<dbReference type="Gene3D" id="1.20.1250.20">
    <property type="entry name" value="MFS general substrate transporter like domains"/>
    <property type="match status" value="2"/>
</dbReference>
<comment type="subcellular location">
    <subcellularLocation>
        <location evidence="1">Membrane</location>
        <topology evidence="1">Multi-pass membrane protein</topology>
    </subcellularLocation>
</comment>
<dbReference type="eggNOG" id="KOG2504">
    <property type="taxonomic scope" value="Eukaryota"/>
</dbReference>
<feature type="transmembrane region" description="Helical" evidence="3">
    <location>
        <begin position="364"/>
        <end position="386"/>
    </location>
</feature>
<sequence length="402" mass="43620">MNTWFVFSVLPPISAWNVDELTKIRGVFVSFGVFQSYYITTLHREPSEIAWIGSFEIFLLFFLGTLTGRLTDAGYFHTMVMSGAFMTTLGTFMASICHDYWQLFLAQGVCVGLGNGLLFAPTMTVISTYFEKKRALAMGVAACGSVTGGLVFPSMARTLLPTIGFGWTMRAIGFIQFGTLSIALSFINTRVPPRLSGSLIDWPAFKEVEYSLYAIGSFLTFTGAFVPFFFLATYARDIRGLSYPASLNLLLVLNGVGILGRLFPSFLAYRFGMLNVFIAMVILSSLAIYTWIAVSSVGGLYAWTVFYSLFFGGIQSLSPAALTSLNSDLQKQGTRMGMVFGVLSFGTLIGTPVAGAMISSSGGSYVRAQIFAGTCLAAGGICFIVAREVKRGKVSGDLWVKI</sequence>
<name>K2QH47_MACPH</name>
<dbReference type="InterPro" id="IPR011701">
    <property type="entry name" value="MFS"/>
</dbReference>
<dbReference type="InParanoid" id="K2QH47"/>
<feature type="transmembrane region" description="Helical" evidence="3">
    <location>
        <begin position="100"/>
        <end position="123"/>
    </location>
</feature>
<evidence type="ECO:0000256" key="1">
    <source>
        <dbReference type="ARBA" id="ARBA00004141"/>
    </source>
</evidence>
<evidence type="ECO:0000256" key="3">
    <source>
        <dbReference type="SAM" id="Phobius"/>
    </source>
</evidence>
<feature type="transmembrane region" description="Helical" evidence="3">
    <location>
        <begin position="167"/>
        <end position="189"/>
    </location>
</feature>
<reference evidence="5 6" key="1">
    <citation type="journal article" date="2012" name="BMC Genomics">
        <title>Tools to kill: Genome of one of the most destructive plant pathogenic fungi Macrophomina phaseolina.</title>
        <authorList>
            <person name="Islam M.S."/>
            <person name="Haque M.S."/>
            <person name="Islam M.M."/>
            <person name="Emdad E.M."/>
            <person name="Halim A."/>
            <person name="Hossen Q.M.M."/>
            <person name="Hossain M.Z."/>
            <person name="Ahmed B."/>
            <person name="Rahim S."/>
            <person name="Rahman M.S."/>
            <person name="Alam M.M."/>
            <person name="Hou S."/>
            <person name="Wan X."/>
            <person name="Saito J.A."/>
            <person name="Alam M."/>
        </authorList>
    </citation>
    <scope>NUCLEOTIDE SEQUENCE [LARGE SCALE GENOMIC DNA]</scope>
    <source>
        <strain evidence="5 6">MS6</strain>
    </source>
</reference>
<dbReference type="GO" id="GO:0016020">
    <property type="term" value="C:membrane"/>
    <property type="evidence" value="ECO:0007669"/>
    <property type="project" value="UniProtKB-SubCell"/>
</dbReference>
<dbReference type="PANTHER" id="PTHR11360">
    <property type="entry name" value="MONOCARBOXYLATE TRANSPORTER"/>
    <property type="match status" value="1"/>
</dbReference>